<dbReference type="SUPFAM" id="SSF55594">
    <property type="entry name" value="HPr-like"/>
    <property type="match status" value="1"/>
</dbReference>
<evidence type="ECO:0000259" key="4">
    <source>
        <dbReference type="PROSITE" id="PS51350"/>
    </source>
</evidence>
<dbReference type="GO" id="GO:0005737">
    <property type="term" value="C:cytoplasm"/>
    <property type="evidence" value="ECO:0007669"/>
    <property type="project" value="UniProtKB-SubCell"/>
</dbReference>
<name>A0A1H7QGG6_RUMAL</name>
<proteinExistence type="predicted"/>
<dbReference type="Proteomes" id="UP000186015">
    <property type="component" value="Unassembled WGS sequence"/>
</dbReference>
<dbReference type="RefSeq" id="WP_074836435.1">
    <property type="nucleotide sequence ID" value="NZ_FOAT01000038.1"/>
</dbReference>
<dbReference type="AlphaFoldDB" id="A0A1H7QGG6"/>
<dbReference type="PROSITE" id="PS51350">
    <property type="entry name" value="PTS_HPR_DOM"/>
    <property type="match status" value="1"/>
</dbReference>
<dbReference type="PANTHER" id="PTHR33705">
    <property type="entry name" value="PHOSPHOCARRIER PROTEIN HPR"/>
    <property type="match status" value="1"/>
</dbReference>
<dbReference type="InterPro" id="IPR035895">
    <property type="entry name" value="HPr-like_sf"/>
</dbReference>
<protein>
    <submittedName>
        <fullName evidence="5">Phosphocarrier protein</fullName>
    </submittedName>
</protein>
<dbReference type="CDD" id="cd00367">
    <property type="entry name" value="PTS-HPr_like"/>
    <property type="match status" value="1"/>
</dbReference>
<evidence type="ECO:0000256" key="3">
    <source>
        <dbReference type="ARBA" id="ARBA00022683"/>
    </source>
</evidence>
<comment type="subcellular location">
    <subcellularLocation>
        <location evidence="1">Cytoplasm</location>
    </subcellularLocation>
</comment>
<keyword evidence="2" id="KW-0963">Cytoplasm</keyword>
<dbReference type="OrthoDB" id="9809047at2"/>
<accession>A0A1H7QGG6</accession>
<sequence length="88" mass="9306">MVSKKVEIVNAEGMHMRPAGLIAKAVKAHPDSEVILKAEGKDIKAKAVMQIMAAGLKKGTEVEIVVNGGDEQAVLDEIAAMFEDGFGE</sequence>
<dbReference type="GO" id="GO:0009401">
    <property type="term" value="P:phosphoenolpyruvate-dependent sugar phosphotransferase system"/>
    <property type="evidence" value="ECO:0007669"/>
    <property type="project" value="UniProtKB-KW"/>
</dbReference>
<dbReference type="PANTHER" id="PTHR33705:SF2">
    <property type="entry name" value="PHOSPHOCARRIER PROTEIN NPR"/>
    <property type="match status" value="1"/>
</dbReference>
<reference evidence="5 6" key="1">
    <citation type="submission" date="2016-10" db="EMBL/GenBank/DDBJ databases">
        <authorList>
            <person name="de Groot N.N."/>
        </authorList>
    </citation>
    <scope>NUCLEOTIDE SEQUENCE [LARGE SCALE GENOMIC DNA]</scope>
    <source>
        <strain evidence="5 6">KH2T6</strain>
    </source>
</reference>
<organism evidence="5 6">
    <name type="scientific">Ruminococcus albus</name>
    <dbReference type="NCBI Taxonomy" id="1264"/>
    <lineage>
        <taxon>Bacteria</taxon>
        <taxon>Bacillati</taxon>
        <taxon>Bacillota</taxon>
        <taxon>Clostridia</taxon>
        <taxon>Eubacteriales</taxon>
        <taxon>Oscillospiraceae</taxon>
        <taxon>Ruminococcus</taxon>
    </lineage>
</organism>
<evidence type="ECO:0000256" key="1">
    <source>
        <dbReference type="ARBA" id="ARBA00004496"/>
    </source>
</evidence>
<keyword evidence="3" id="KW-0598">Phosphotransferase system</keyword>
<dbReference type="Pfam" id="PF00381">
    <property type="entry name" value="PTS-HPr"/>
    <property type="match status" value="1"/>
</dbReference>
<dbReference type="EMBL" id="FOAT01000038">
    <property type="protein sequence ID" value="SEL46899.1"/>
    <property type="molecule type" value="Genomic_DNA"/>
</dbReference>
<evidence type="ECO:0000256" key="2">
    <source>
        <dbReference type="ARBA" id="ARBA00022490"/>
    </source>
</evidence>
<dbReference type="InterPro" id="IPR000032">
    <property type="entry name" value="HPr-like"/>
</dbReference>
<evidence type="ECO:0000313" key="5">
    <source>
        <dbReference type="EMBL" id="SEL46899.1"/>
    </source>
</evidence>
<dbReference type="NCBIfam" id="TIGR01003">
    <property type="entry name" value="PTS_HPr_family"/>
    <property type="match status" value="1"/>
</dbReference>
<gene>
    <name evidence="5" type="ORF">SAMN05216469_1382</name>
</gene>
<evidence type="ECO:0000313" key="6">
    <source>
        <dbReference type="Proteomes" id="UP000186015"/>
    </source>
</evidence>
<dbReference type="InterPro" id="IPR050399">
    <property type="entry name" value="HPr"/>
</dbReference>
<feature type="domain" description="HPr" evidence="4">
    <location>
        <begin position="1"/>
        <end position="88"/>
    </location>
</feature>
<dbReference type="Gene3D" id="3.30.1340.10">
    <property type="entry name" value="HPr-like"/>
    <property type="match status" value="1"/>
</dbReference>
<dbReference type="PRINTS" id="PR00107">
    <property type="entry name" value="PHOSPHOCPHPR"/>
</dbReference>